<dbReference type="SUPFAM" id="SSF53756">
    <property type="entry name" value="UDP-Glycosyltransferase/glycogen phosphorylase"/>
    <property type="match status" value="1"/>
</dbReference>
<evidence type="ECO:0008006" key="4">
    <source>
        <dbReference type="Google" id="ProtNLM"/>
    </source>
</evidence>
<protein>
    <recommendedName>
        <fullName evidence="4">Glycosyltransferase family 1 protein</fullName>
    </recommendedName>
</protein>
<dbReference type="EMBL" id="JAGTJQ010000007">
    <property type="protein sequence ID" value="KAH7027263.1"/>
    <property type="molecule type" value="Genomic_DNA"/>
</dbReference>
<keyword evidence="3" id="KW-1185">Reference proteome</keyword>
<dbReference type="OrthoDB" id="407298at2759"/>
<dbReference type="Gene3D" id="3.40.50.2000">
    <property type="entry name" value="Glycogen Phosphorylase B"/>
    <property type="match status" value="2"/>
</dbReference>
<dbReference type="InterPro" id="IPR050426">
    <property type="entry name" value="Glycosyltransferase_28"/>
</dbReference>
<sequence length="556" mass="59838">MARRSSTGAIVALIAVLLGLWWARSTQSSSTSSSPTAKDLIRGKNNTVLFLTTETHGLCNVHVATAFALAQRHPGTSVNYASFPALAKRIARTSALAAASRTDPQIEDNGSPLITFHALSGASYRDVVTNSTAYSGMSLIHGPGLAGAEGLCRVMDIGINGWQVDDHIAQYHSARAIMDAVDPSIVVVDVLLGPAYAAVRDARRAYAVLSPNTITGHTPAVQPLHTMLWKYSLIASGIPYPMKTPKQLLINLIYTYKMIRCAIAKASQDAQKLSVLQAAGLQSIVDVTAMYDPAAPFITQTLPGAHVDLLVVPDNFVMVGPVNLAGVEELLLVNDGAATLPPLLEWVRRGPTMLINMGSMYEFREPELRVMAAAIDVVLREVPGVQVLWKAKLAKDVVGPESRYFRDDEGLLASLCQEGQQNGRVKVEKWLEVEPPTLVLEENVVAYVHHGGAGAFNDALGAGIPHVVLPMWADLYDYATLVEYLDIGLWGCPETSPVWEVECLSSAFVEVLSGRGNETSSRGSIRRANAARFGEQAKKQVGRDVAAQEIARLASL</sequence>
<organism evidence="2 3">
    <name type="scientific">Microdochium trichocladiopsis</name>
    <dbReference type="NCBI Taxonomy" id="1682393"/>
    <lineage>
        <taxon>Eukaryota</taxon>
        <taxon>Fungi</taxon>
        <taxon>Dikarya</taxon>
        <taxon>Ascomycota</taxon>
        <taxon>Pezizomycotina</taxon>
        <taxon>Sordariomycetes</taxon>
        <taxon>Xylariomycetidae</taxon>
        <taxon>Xylariales</taxon>
        <taxon>Microdochiaceae</taxon>
        <taxon>Microdochium</taxon>
    </lineage>
</organism>
<keyword evidence="1" id="KW-0732">Signal</keyword>
<gene>
    <name evidence="2" type="ORF">B0I36DRAFT_326774</name>
</gene>
<dbReference type="RefSeq" id="XP_046010062.1">
    <property type="nucleotide sequence ID" value="XM_046154377.1"/>
</dbReference>
<feature type="chain" id="PRO_5040310731" description="Glycosyltransferase family 1 protein" evidence="1">
    <location>
        <begin position="29"/>
        <end position="556"/>
    </location>
</feature>
<proteinExistence type="predicted"/>
<feature type="signal peptide" evidence="1">
    <location>
        <begin position="1"/>
        <end position="28"/>
    </location>
</feature>
<evidence type="ECO:0000313" key="3">
    <source>
        <dbReference type="Proteomes" id="UP000756346"/>
    </source>
</evidence>
<dbReference type="GeneID" id="70183923"/>
<accession>A0A9P9BN16</accession>
<comment type="caution">
    <text evidence="2">The sequence shown here is derived from an EMBL/GenBank/DDBJ whole genome shotgun (WGS) entry which is preliminary data.</text>
</comment>
<dbReference type="AlphaFoldDB" id="A0A9P9BN16"/>
<dbReference type="PANTHER" id="PTHR48050">
    <property type="entry name" value="STEROL 3-BETA-GLUCOSYLTRANSFERASE"/>
    <property type="match status" value="1"/>
</dbReference>
<evidence type="ECO:0000256" key="1">
    <source>
        <dbReference type="SAM" id="SignalP"/>
    </source>
</evidence>
<reference evidence="2" key="1">
    <citation type="journal article" date="2021" name="Nat. Commun.">
        <title>Genetic determinants of endophytism in the Arabidopsis root mycobiome.</title>
        <authorList>
            <person name="Mesny F."/>
            <person name="Miyauchi S."/>
            <person name="Thiergart T."/>
            <person name="Pickel B."/>
            <person name="Atanasova L."/>
            <person name="Karlsson M."/>
            <person name="Huettel B."/>
            <person name="Barry K.W."/>
            <person name="Haridas S."/>
            <person name="Chen C."/>
            <person name="Bauer D."/>
            <person name="Andreopoulos W."/>
            <person name="Pangilinan J."/>
            <person name="LaButti K."/>
            <person name="Riley R."/>
            <person name="Lipzen A."/>
            <person name="Clum A."/>
            <person name="Drula E."/>
            <person name="Henrissat B."/>
            <person name="Kohler A."/>
            <person name="Grigoriev I.V."/>
            <person name="Martin F.M."/>
            <person name="Hacquard S."/>
        </authorList>
    </citation>
    <scope>NUCLEOTIDE SEQUENCE</scope>
    <source>
        <strain evidence="2">MPI-CAGE-CH-0230</strain>
    </source>
</reference>
<evidence type="ECO:0000313" key="2">
    <source>
        <dbReference type="EMBL" id="KAH7027263.1"/>
    </source>
</evidence>
<dbReference type="PANTHER" id="PTHR48050:SF13">
    <property type="entry name" value="STEROL 3-BETA-GLUCOSYLTRANSFERASE UGT80A2"/>
    <property type="match status" value="1"/>
</dbReference>
<dbReference type="Proteomes" id="UP000756346">
    <property type="component" value="Unassembled WGS sequence"/>
</dbReference>
<name>A0A9P9BN16_9PEZI</name>